<protein>
    <submittedName>
        <fullName evidence="13">Cobalt/nickel transport system ATP-binding protein</fullName>
    </submittedName>
</protein>
<dbReference type="Pfam" id="PF00005">
    <property type="entry name" value="ABC_tran"/>
    <property type="match status" value="2"/>
</dbReference>
<dbReference type="InterPro" id="IPR027417">
    <property type="entry name" value="P-loop_NTPase"/>
</dbReference>
<feature type="region of interest" description="Disordered" evidence="11">
    <location>
        <begin position="470"/>
        <end position="499"/>
    </location>
</feature>
<dbReference type="InterPro" id="IPR050095">
    <property type="entry name" value="ECF_ABC_transporter_ATP-bd"/>
</dbReference>
<dbReference type="Gene3D" id="3.40.50.300">
    <property type="entry name" value="P-loop containing nucleotide triphosphate hydrolases"/>
    <property type="match status" value="2"/>
</dbReference>
<accession>A0A212IYJ9</accession>
<name>A0A212IYJ9_9BACT</name>
<organism evidence="13">
    <name type="scientific">uncultured Desulfovibrio sp</name>
    <dbReference type="NCBI Taxonomy" id="167968"/>
    <lineage>
        <taxon>Bacteria</taxon>
        <taxon>Pseudomonadati</taxon>
        <taxon>Thermodesulfobacteriota</taxon>
        <taxon>Desulfovibrionia</taxon>
        <taxon>Desulfovibrionales</taxon>
        <taxon>Desulfovibrionaceae</taxon>
        <taxon>Desulfovibrio</taxon>
        <taxon>environmental samples</taxon>
    </lineage>
</organism>
<evidence type="ECO:0000256" key="10">
    <source>
        <dbReference type="ARBA" id="ARBA00025157"/>
    </source>
</evidence>
<keyword evidence="6" id="KW-0547">Nucleotide-binding</keyword>
<dbReference type="GO" id="GO:0016887">
    <property type="term" value="F:ATP hydrolysis activity"/>
    <property type="evidence" value="ECO:0007669"/>
    <property type="project" value="InterPro"/>
</dbReference>
<evidence type="ECO:0000256" key="2">
    <source>
        <dbReference type="ARBA" id="ARBA00005417"/>
    </source>
</evidence>
<dbReference type="EMBL" id="FLUP01000001">
    <property type="protein sequence ID" value="SBV92286.1"/>
    <property type="molecule type" value="Genomic_DNA"/>
</dbReference>
<dbReference type="GO" id="GO:0043190">
    <property type="term" value="C:ATP-binding cassette (ABC) transporter complex"/>
    <property type="evidence" value="ECO:0007669"/>
    <property type="project" value="TreeGrafter"/>
</dbReference>
<feature type="compositionally biased region" description="Polar residues" evidence="11">
    <location>
        <begin position="482"/>
        <end position="499"/>
    </location>
</feature>
<dbReference type="CDD" id="cd03225">
    <property type="entry name" value="ABC_cobalt_CbiO_domain1"/>
    <property type="match status" value="1"/>
</dbReference>
<dbReference type="SUPFAM" id="SSF52540">
    <property type="entry name" value="P-loop containing nucleoside triphosphate hydrolases"/>
    <property type="match status" value="2"/>
</dbReference>
<feature type="domain" description="ABC transporter" evidence="12">
    <location>
        <begin position="261"/>
        <end position="490"/>
    </location>
</feature>
<sequence length="499" mass="54888">MLRCENVTYTYPHQQSPAVRDLSLTVEPGELVLCTGASGCGKSTLIRLLNGLCPHYFSGTLQGRVLVNGAPTTEQTPPQIARQAGTLFQDPEQQFFALNVEDELSFALEWQGLGIESMRHAVAGAVRQFGLEEICRSSIHQLSEGQKQKVGLAALWTQRPQALVLDEPTANLDPESTAELALKLTQLKERGMAILVVDHRLYWLADVVDRVVVMREGRIEAEGDFAMLHDAELRRRFGLREARVPDARRTLPGCTSAHGLIQARNLTHAHKGRKPLYEGVNFDLPGGVTAIIGHNGAGKTTLARILAGLDQQQNGEILIRNQPCDAKQRMRHSGLVLQNADHQLHMRTVEQEVQTCLELAGQKDPDHVRMLLEEFGLLQLAGRHPQSLSGGEKQRLVVACALAKRPSLLILDEPTSGLDGANMHRLAAAIERQAHQERSVLLITHDLELLAGMGRQALRLPLISPRQIETPLTETPARRQHGNTPGITAQHNNPTAQAV</sequence>
<dbReference type="PANTHER" id="PTHR43553">
    <property type="entry name" value="HEAVY METAL TRANSPORTER"/>
    <property type="match status" value="1"/>
</dbReference>
<keyword evidence="5" id="KW-0677">Repeat</keyword>
<dbReference type="PANTHER" id="PTHR43553:SF23">
    <property type="entry name" value="ABC TRANSPORTER ATP-BINDING COMPONENT"/>
    <property type="match status" value="1"/>
</dbReference>
<evidence type="ECO:0000256" key="9">
    <source>
        <dbReference type="ARBA" id="ARBA00023136"/>
    </source>
</evidence>
<dbReference type="InterPro" id="IPR003593">
    <property type="entry name" value="AAA+_ATPase"/>
</dbReference>
<dbReference type="InterPro" id="IPR003439">
    <property type="entry name" value="ABC_transporter-like_ATP-bd"/>
</dbReference>
<comment type="subcellular location">
    <subcellularLocation>
        <location evidence="1">Cell membrane</location>
        <topology evidence="1">Peripheral membrane protein</topology>
    </subcellularLocation>
</comment>
<keyword evidence="4" id="KW-1003">Cell membrane</keyword>
<dbReference type="RefSeq" id="WP_227119081.1">
    <property type="nucleotide sequence ID" value="NZ_LT598928.1"/>
</dbReference>
<dbReference type="InterPro" id="IPR015856">
    <property type="entry name" value="ABC_transpr_CbiO/EcfA_su"/>
</dbReference>
<proteinExistence type="inferred from homology"/>
<keyword evidence="8" id="KW-1278">Translocase</keyword>
<dbReference type="PROSITE" id="PS50893">
    <property type="entry name" value="ABC_TRANSPORTER_2"/>
    <property type="match status" value="2"/>
</dbReference>
<dbReference type="GO" id="GO:0005524">
    <property type="term" value="F:ATP binding"/>
    <property type="evidence" value="ECO:0007669"/>
    <property type="project" value="UniProtKB-KW"/>
</dbReference>
<evidence type="ECO:0000256" key="8">
    <source>
        <dbReference type="ARBA" id="ARBA00022967"/>
    </source>
</evidence>
<evidence type="ECO:0000256" key="11">
    <source>
        <dbReference type="SAM" id="MobiDB-lite"/>
    </source>
</evidence>
<dbReference type="InterPro" id="IPR017871">
    <property type="entry name" value="ABC_transporter-like_CS"/>
</dbReference>
<evidence type="ECO:0000256" key="7">
    <source>
        <dbReference type="ARBA" id="ARBA00022840"/>
    </source>
</evidence>
<dbReference type="GO" id="GO:0042626">
    <property type="term" value="F:ATPase-coupled transmembrane transporter activity"/>
    <property type="evidence" value="ECO:0007669"/>
    <property type="project" value="TreeGrafter"/>
</dbReference>
<dbReference type="PROSITE" id="PS00211">
    <property type="entry name" value="ABC_TRANSPORTER_1"/>
    <property type="match status" value="1"/>
</dbReference>
<reference evidence="13" key="1">
    <citation type="submission" date="2016-04" db="EMBL/GenBank/DDBJ databases">
        <authorList>
            <person name="Evans L.H."/>
            <person name="Alamgir A."/>
            <person name="Owens N."/>
            <person name="Weber N.D."/>
            <person name="Virtaneva K."/>
            <person name="Barbian K."/>
            <person name="Babar A."/>
            <person name="Rosenke K."/>
        </authorList>
    </citation>
    <scope>NUCLEOTIDE SEQUENCE</scope>
    <source>
        <strain evidence="13">92-2</strain>
    </source>
</reference>
<evidence type="ECO:0000256" key="6">
    <source>
        <dbReference type="ARBA" id="ARBA00022741"/>
    </source>
</evidence>
<comment type="function">
    <text evidence="10">Probably part of an ABC transporter complex. Responsible for energy coupling to the transport system.</text>
</comment>
<dbReference type="SMART" id="SM00382">
    <property type="entry name" value="AAA"/>
    <property type="match status" value="2"/>
</dbReference>
<evidence type="ECO:0000259" key="12">
    <source>
        <dbReference type="PROSITE" id="PS50893"/>
    </source>
</evidence>
<evidence type="ECO:0000256" key="1">
    <source>
        <dbReference type="ARBA" id="ARBA00004202"/>
    </source>
</evidence>
<keyword evidence="3" id="KW-0813">Transport</keyword>
<evidence type="ECO:0000256" key="5">
    <source>
        <dbReference type="ARBA" id="ARBA00022737"/>
    </source>
</evidence>
<feature type="domain" description="ABC transporter" evidence="12">
    <location>
        <begin position="2"/>
        <end position="241"/>
    </location>
</feature>
<keyword evidence="9" id="KW-0472">Membrane</keyword>
<dbReference type="AlphaFoldDB" id="A0A212IYJ9"/>
<gene>
    <name evidence="13" type="ORF">KM92DES2_10247</name>
</gene>
<evidence type="ECO:0000256" key="4">
    <source>
        <dbReference type="ARBA" id="ARBA00022475"/>
    </source>
</evidence>
<comment type="similarity">
    <text evidence="2">Belongs to the ABC transporter superfamily.</text>
</comment>
<evidence type="ECO:0000256" key="3">
    <source>
        <dbReference type="ARBA" id="ARBA00022448"/>
    </source>
</evidence>
<keyword evidence="7 13" id="KW-0067">ATP-binding</keyword>
<evidence type="ECO:0000313" key="13">
    <source>
        <dbReference type="EMBL" id="SBV92286.1"/>
    </source>
</evidence>